<sequence length="908" mass="99390">MSFAGTPLGQGRRLDHNAFLGKPQSSRLNSHTSYAYGAPALGSRSPPKPPRPEDQSEGALKLRRGTSHTSDNQSQPLEPEKWSVKDTSVNIAAAFHQAATDMQPNNAWASGTSRTQTQVPRSTSVEYESQSQSASARRLAAPPSRGNIRPPASRTNPKPLSKNTSLRSVPDSEGEEDTSADVSNRDSTPFGQVMGAAKRAIMPAANSVVYYARARSTEPDAPVSVNGSYDYSAEERAVQNLSTRSSASHKRNRMSTDNKAYKPSTSDLEESDEEFTDDDGKKKRKKKKKKEAGGGPLTTLPVAGYDKRRKKKRTAKGGNAEEEDEQGSGSDSQHTERQSIVKAPSLRRSVPPEYLEPVPDTSFEDAEQGLHSIPEVDEEDVRASAPPRSRSRSRSRAPSTGPRGSHFSIGAVLGKIIFSLFNIFGRVMGTVVDLILIRPLRWVANNPILQVLLIAAIAFVASQFVPNFGLRMPWGGSPVYQPSDVPASTIAEIAERLRRMELALSGLSLDSERTRAKLDDELRVQTELATKFGSLETRVEKESARTHEAENAARDATGHSLKTMKKDMETMQALLQAVQGQSQQPHAGTVTVEHDVEARAKLKILEDRVGSVEGGVRDAMDLAKKSATNPGSGSPASTGWWNKATGKGGMTIKSSDGQDVTALISDLVTNAVGLYGKDNLARKDFALYSSGAQVIPSLTSETYQLRPQSLRGKIVGTITGNGYLLGLPPVTALHYDIHDGHCWPIHGSSGKIGVKLAAPVHIQDFTIDHVAAENSINQRTSAPRDMEVWALVEGADNLAKLKEWRDERVARREMGENLEEEPVRPKDMPRYPEYIRIATFRYDVHAASNIQTFSMDEEIRGLEMDFGIVVLRVMNNWGHEHFTCLYRFRVHGQMRGDSPAVYPEDDLA</sequence>
<dbReference type="PANTHER" id="PTHR12911:SF8">
    <property type="entry name" value="KLAROID PROTEIN-RELATED"/>
    <property type="match status" value="1"/>
</dbReference>
<dbReference type="InterPro" id="IPR045119">
    <property type="entry name" value="SUN1-5"/>
</dbReference>
<dbReference type="AlphaFoldDB" id="A0AAD2H774"/>
<feature type="transmembrane region" description="Helical" evidence="6">
    <location>
        <begin position="448"/>
        <end position="465"/>
    </location>
</feature>
<evidence type="ECO:0000313" key="9">
    <source>
        <dbReference type="Proteomes" id="UP001295794"/>
    </source>
</evidence>
<dbReference type="Proteomes" id="UP001295794">
    <property type="component" value="Unassembled WGS sequence"/>
</dbReference>
<evidence type="ECO:0000256" key="4">
    <source>
        <dbReference type="ARBA" id="ARBA00023136"/>
    </source>
</evidence>
<proteinExistence type="predicted"/>
<dbReference type="EMBL" id="CAVNYO010000146">
    <property type="protein sequence ID" value="CAK5269375.1"/>
    <property type="molecule type" value="Genomic_DNA"/>
</dbReference>
<feature type="compositionally biased region" description="Polar residues" evidence="5">
    <location>
        <begin position="100"/>
        <end position="128"/>
    </location>
</feature>
<keyword evidence="3 6" id="KW-1133">Transmembrane helix</keyword>
<feature type="region of interest" description="Disordered" evidence="5">
    <location>
        <begin position="1"/>
        <end position="191"/>
    </location>
</feature>
<reference evidence="8" key="1">
    <citation type="submission" date="2023-11" db="EMBL/GenBank/DDBJ databases">
        <authorList>
            <person name="De Vega J J."/>
            <person name="De Vega J J."/>
        </authorList>
    </citation>
    <scope>NUCLEOTIDE SEQUENCE</scope>
</reference>
<evidence type="ECO:0000259" key="7">
    <source>
        <dbReference type="PROSITE" id="PS51469"/>
    </source>
</evidence>
<feature type="domain" description="SUN" evidence="7">
    <location>
        <begin position="691"/>
        <end position="895"/>
    </location>
</feature>
<dbReference type="PROSITE" id="PS51469">
    <property type="entry name" value="SUN"/>
    <property type="match status" value="1"/>
</dbReference>
<organism evidence="8 9">
    <name type="scientific">Mycena citricolor</name>
    <dbReference type="NCBI Taxonomy" id="2018698"/>
    <lineage>
        <taxon>Eukaryota</taxon>
        <taxon>Fungi</taxon>
        <taxon>Dikarya</taxon>
        <taxon>Basidiomycota</taxon>
        <taxon>Agaricomycotina</taxon>
        <taxon>Agaricomycetes</taxon>
        <taxon>Agaricomycetidae</taxon>
        <taxon>Agaricales</taxon>
        <taxon>Marasmiineae</taxon>
        <taxon>Mycenaceae</taxon>
        <taxon>Mycena</taxon>
    </lineage>
</organism>
<comment type="subcellular location">
    <subcellularLocation>
        <location evidence="1">Membrane</location>
    </subcellularLocation>
</comment>
<feature type="compositionally biased region" description="Low complexity" evidence="5">
    <location>
        <begin position="129"/>
        <end position="145"/>
    </location>
</feature>
<feature type="compositionally biased region" description="Polar residues" evidence="5">
    <location>
        <begin position="180"/>
        <end position="190"/>
    </location>
</feature>
<feature type="transmembrane region" description="Helical" evidence="6">
    <location>
        <begin position="416"/>
        <end position="436"/>
    </location>
</feature>
<comment type="caution">
    <text evidence="8">The sequence shown here is derived from an EMBL/GenBank/DDBJ whole genome shotgun (WGS) entry which is preliminary data.</text>
</comment>
<dbReference type="GO" id="GO:0034993">
    <property type="term" value="C:meiotic nuclear membrane microtubule tethering complex"/>
    <property type="evidence" value="ECO:0007669"/>
    <property type="project" value="TreeGrafter"/>
</dbReference>
<evidence type="ECO:0000256" key="2">
    <source>
        <dbReference type="ARBA" id="ARBA00022692"/>
    </source>
</evidence>
<protein>
    <recommendedName>
        <fullName evidence="7">SUN domain-containing protein</fullName>
    </recommendedName>
</protein>
<accession>A0AAD2H774</accession>
<name>A0AAD2H774_9AGAR</name>
<dbReference type="PANTHER" id="PTHR12911">
    <property type="entry name" value="SAD1/UNC-84-LIKE PROTEIN-RELATED"/>
    <property type="match status" value="1"/>
</dbReference>
<evidence type="ECO:0000313" key="8">
    <source>
        <dbReference type="EMBL" id="CAK5269375.1"/>
    </source>
</evidence>
<dbReference type="Gene3D" id="2.60.120.260">
    <property type="entry name" value="Galactose-binding domain-like"/>
    <property type="match status" value="1"/>
</dbReference>
<dbReference type="InterPro" id="IPR012919">
    <property type="entry name" value="SUN_dom"/>
</dbReference>
<gene>
    <name evidence="8" type="ORF">MYCIT1_LOCUS13040</name>
</gene>
<evidence type="ECO:0000256" key="1">
    <source>
        <dbReference type="ARBA" id="ARBA00004370"/>
    </source>
</evidence>
<dbReference type="Pfam" id="PF07738">
    <property type="entry name" value="Sad1_UNC"/>
    <property type="match status" value="2"/>
</dbReference>
<evidence type="ECO:0000256" key="3">
    <source>
        <dbReference type="ARBA" id="ARBA00022989"/>
    </source>
</evidence>
<keyword evidence="9" id="KW-1185">Reference proteome</keyword>
<dbReference type="GO" id="GO:0043495">
    <property type="term" value="F:protein-membrane adaptor activity"/>
    <property type="evidence" value="ECO:0007669"/>
    <property type="project" value="TreeGrafter"/>
</dbReference>
<feature type="compositionally biased region" description="Polar residues" evidence="5">
    <location>
        <begin position="67"/>
        <end position="76"/>
    </location>
</feature>
<feature type="compositionally biased region" description="Polar residues" evidence="5">
    <location>
        <begin position="23"/>
        <end position="33"/>
    </location>
</feature>
<feature type="compositionally biased region" description="Polar residues" evidence="5">
    <location>
        <begin position="153"/>
        <end position="167"/>
    </location>
</feature>
<keyword evidence="2 6" id="KW-0812">Transmembrane</keyword>
<evidence type="ECO:0000256" key="6">
    <source>
        <dbReference type="SAM" id="Phobius"/>
    </source>
</evidence>
<feature type="region of interest" description="Disordered" evidence="5">
    <location>
        <begin position="236"/>
        <end position="404"/>
    </location>
</feature>
<feature type="compositionally biased region" description="Acidic residues" evidence="5">
    <location>
        <begin position="267"/>
        <end position="277"/>
    </location>
</feature>
<evidence type="ECO:0000256" key="5">
    <source>
        <dbReference type="SAM" id="MobiDB-lite"/>
    </source>
</evidence>
<keyword evidence="4 6" id="KW-0472">Membrane</keyword>